<dbReference type="Pfam" id="PF07816">
    <property type="entry name" value="DUF1645"/>
    <property type="match status" value="1"/>
</dbReference>
<accession>A0ABR0XK59</accession>
<proteinExistence type="predicted"/>
<name>A0ABR0XK59_REHGL</name>
<evidence type="ECO:0000313" key="2">
    <source>
        <dbReference type="EMBL" id="KAK6159376.1"/>
    </source>
</evidence>
<organism evidence="2 3">
    <name type="scientific">Rehmannia glutinosa</name>
    <name type="common">Chinese foxglove</name>
    <dbReference type="NCBI Taxonomy" id="99300"/>
    <lineage>
        <taxon>Eukaryota</taxon>
        <taxon>Viridiplantae</taxon>
        <taxon>Streptophyta</taxon>
        <taxon>Embryophyta</taxon>
        <taxon>Tracheophyta</taxon>
        <taxon>Spermatophyta</taxon>
        <taxon>Magnoliopsida</taxon>
        <taxon>eudicotyledons</taxon>
        <taxon>Gunneridae</taxon>
        <taxon>Pentapetalae</taxon>
        <taxon>asterids</taxon>
        <taxon>lamiids</taxon>
        <taxon>Lamiales</taxon>
        <taxon>Orobanchaceae</taxon>
        <taxon>Rehmannieae</taxon>
        <taxon>Rehmannia</taxon>
    </lineage>
</organism>
<sequence>MEVEVMIPSSPALDFNFDSASTSPYISAPSSPQRFGTFFYSAPTSPTRVSAFYQDFHGAAAAGSLSAVPFNWEEKPGIPKTHINSSATSSNYGDAEQELEETDFAFDFSGHLERTSLPADELFDGGKIKPLKPRRDFSTIKTSPSIRLNRRNPLRKSSEKLSRRETDRKTISILSRPPWSKHAEKVFDKMPTRTEEEKEQAIHQLELKTRDLYPLTGSASESRAKDKEHEQLKKYTLLKKNRPDDVKNSSFRSTDSMGSVSSRRKSGPPISAHELHYTVNRQLSEEMKKRTYLPYKQGLLGCLGFHPTVPEMSKGISPTGSLSRG</sequence>
<feature type="compositionally biased region" description="Basic and acidic residues" evidence="1">
    <location>
        <begin position="190"/>
        <end position="211"/>
    </location>
</feature>
<dbReference type="PANTHER" id="PTHR33095">
    <property type="entry name" value="OS07G0619500 PROTEIN"/>
    <property type="match status" value="1"/>
</dbReference>
<evidence type="ECO:0000256" key="1">
    <source>
        <dbReference type="SAM" id="MobiDB-lite"/>
    </source>
</evidence>
<comment type="caution">
    <text evidence="2">The sequence shown here is derived from an EMBL/GenBank/DDBJ whole genome shotgun (WGS) entry which is preliminary data.</text>
</comment>
<reference evidence="2 3" key="1">
    <citation type="journal article" date="2021" name="Comput. Struct. Biotechnol. J.">
        <title>De novo genome assembly of the potent medicinal plant Rehmannia glutinosa using nanopore technology.</title>
        <authorList>
            <person name="Ma L."/>
            <person name="Dong C."/>
            <person name="Song C."/>
            <person name="Wang X."/>
            <person name="Zheng X."/>
            <person name="Niu Y."/>
            <person name="Chen S."/>
            <person name="Feng W."/>
        </authorList>
    </citation>
    <scope>NUCLEOTIDE SEQUENCE [LARGE SCALE GENOMIC DNA]</scope>
    <source>
        <strain evidence="2">DH-2019</strain>
    </source>
</reference>
<feature type="compositionally biased region" description="Polar residues" evidence="1">
    <location>
        <begin position="248"/>
        <end position="261"/>
    </location>
</feature>
<keyword evidence="3" id="KW-1185">Reference proteome</keyword>
<protein>
    <submittedName>
        <fullName evidence="2">Uncharacterized protein</fullName>
    </submittedName>
</protein>
<dbReference type="Proteomes" id="UP001318860">
    <property type="component" value="Unassembled WGS sequence"/>
</dbReference>
<feature type="region of interest" description="Disordered" evidence="1">
    <location>
        <begin position="124"/>
        <end position="169"/>
    </location>
</feature>
<dbReference type="PANTHER" id="PTHR33095:SF81">
    <property type="entry name" value="OS07G0619500 PROTEIN"/>
    <property type="match status" value="1"/>
</dbReference>
<evidence type="ECO:0000313" key="3">
    <source>
        <dbReference type="Proteomes" id="UP001318860"/>
    </source>
</evidence>
<feature type="region of interest" description="Disordered" evidence="1">
    <location>
        <begin position="190"/>
        <end position="271"/>
    </location>
</feature>
<gene>
    <name evidence="2" type="ORF">DH2020_006690</name>
</gene>
<feature type="compositionally biased region" description="Basic and acidic residues" evidence="1">
    <location>
        <begin position="222"/>
        <end position="233"/>
    </location>
</feature>
<feature type="compositionally biased region" description="Basic and acidic residues" evidence="1">
    <location>
        <begin position="156"/>
        <end position="169"/>
    </location>
</feature>
<dbReference type="EMBL" id="JABTTQ020000004">
    <property type="protein sequence ID" value="KAK6159376.1"/>
    <property type="molecule type" value="Genomic_DNA"/>
</dbReference>
<dbReference type="InterPro" id="IPR012442">
    <property type="entry name" value="DUF1645_plant"/>
</dbReference>